<dbReference type="Gene3D" id="3.30.60.90">
    <property type="match status" value="1"/>
</dbReference>
<feature type="compositionally biased region" description="Acidic residues" evidence="7">
    <location>
        <begin position="498"/>
        <end position="508"/>
    </location>
</feature>
<keyword evidence="3 6" id="KW-0863">Zinc-finger</keyword>
<dbReference type="PROSITE" id="PS01357">
    <property type="entry name" value="ZF_ZZ_1"/>
    <property type="match status" value="1"/>
</dbReference>
<dbReference type="GO" id="GO:0016020">
    <property type="term" value="C:membrane"/>
    <property type="evidence" value="ECO:0007669"/>
    <property type="project" value="TreeGrafter"/>
</dbReference>
<reference evidence="11" key="1">
    <citation type="journal article" date="2020" name="Stud. Mycol.">
        <title>101 Dothideomycetes genomes: a test case for predicting lifestyles and emergence of pathogens.</title>
        <authorList>
            <person name="Haridas S."/>
            <person name="Albert R."/>
            <person name="Binder M."/>
            <person name="Bloem J."/>
            <person name="Labutti K."/>
            <person name="Salamov A."/>
            <person name="Andreopoulos B."/>
            <person name="Baker S."/>
            <person name="Barry K."/>
            <person name="Bills G."/>
            <person name="Bluhm B."/>
            <person name="Cannon C."/>
            <person name="Castanera R."/>
            <person name="Culley D."/>
            <person name="Daum C."/>
            <person name="Ezra D."/>
            <person name="Gonzalez J."/>
            <person name="Henrissat B."/>
            <person name="Kuo A."/>
            <person name="Liang C."/>
            <person name="Lipzen A."/>
            <person name="Lutzoni F."/>
            <person name="Magnuson J."/>
            <person name="Mondo S."/>
            <person name="Nolan M."/>
            <person name="Ohm R."/>
            <person name="Pangilinan J."/>
            <person name="Park H.-J."/>
            <person name="Ramirez L."/>
            <person name="Alfaro M."/>
            <person name="Sun H."/>
            <person name="Tritt A."/>
            <person name="Yoshinaga Y."/>
            <person name="Zwiers L.-H."/>
            <person name="Turgeon B."/>
            <person name="Goodwin S."/>
            <person name="Spatafora J."/>
            <person name="Crous P."/>
            <person name="Grigoriev I."/>
        </authorList>
    </citation>
    <scope>NUCLEOTIDE SEQUENCE</scope>
    <source>
        <strain evidence="11">CBS 122368</strain>
    </source>
</reference>
<dbReference type="EMBL" id="ML987190">
    <property type="protein sequence ID" value="KAF2254560.1"/>
    <property type="molecule type" value="Genomic_DNA"/>
</dbReference>
<dbReference type="InterPro" id="IPR018247">
    <property type="entry name" value="EF_Hand_1_Ca_BS"/>
</dbReference>
<evidence type="ECO:0000313" key="11">
    <source>
        <dbReference type="EMBL" id="KAF2254560.1"/>
    </source>
</evidence>
<feature type="domain" description="EF-hand" evidence="10">
    <location>
        <begin position="408"/>
        <end position="443"/>
    </location>
</feature>
<feature type="transmembrane region" description="Helical" evidence="8">
    <location>
        <begin position="12"/>
        <end position="32"/>
    </location>
</feature>
<organism evidence="11 12">
    <name type="scientific">Trematosphaeria pertusa</name>
    <dbReference type="NCBI Taxonomy" id="390896"/>
    <lineage>
        <taxon>Eukaryota</taxon>
        <taxon>Fungi</taxon>
        <taxon>Dikarya</taxon>
        <taxon>Ascomycota</taxon>
        <taxon>Pezizomycotina</taxon>
        <taxon>Dothideomycetes</taxon>
        <taxon>Pleosporomycetidae</taxon>
        <taxon>Pleosporales</taxon>
        <taxon>Massarineae</taxon>
        <taxon>Trematosphaeriaceae</taxon>
        <taxon>Trematosphaeria</taxon>
    </lineage>
</organism>
<dbReference type="PROSITE" id="PS50222">
    <property type="entry name" value="EF_HAND_2"/>
    <property type="match status" value="2"/>
</dbReference>
<dbReference type="Pfam" id="PF00569">
    <property type="entry name" value="ZZ"/>
    <property type="match status" value="1"/>
</dbReference>
<dbReference type="SMART" id="SM00054">
    <property type="entry name" value="EFh"/>
    <property type="match status" value="2"/>
</dbReference>
<feature type="compositionally biased region" description="Basic and acidic residues" evidence="7">
    <location>
        <begin position="896"/>
        <end position="905"/>
    </location>
</feature>
<keyword evidence="4" id="KW-0862">Zinc</keyword>
<name>A0A6A6IY62_9PLEO</name>
<keyword evidence="8" id="KW-1133">Transmembrane helix</keyword>
<dbReference type="InterPro" id="IPR011992">
    <property type="entry name" value="EF-hand-dom_pair"/>
</dbReference>
<feature type="domain" description="EF-hand" evidence="10">
    <location>
        <begin position="372"/>
        <end position="407"/>
    </location>
</feature>
<dbReference type="GeneID" id="54576535"/>
<feature type="compositionally biased region" description="Basic and acidic residues" evidence="7">
    <location>
        <begin position="602"/>
        <end position="611"/>
    </location>
</feature>
<evidence type="ECO:0000256" key="7">
    <source>
        <dbReference type="SAM" id="MobiDB-lite"/>
    </source>
</evidence>
<proteinExistence type="predicted"/>
<dbReference type="AlphaFoldDB" id="A0A6A6IY62"/>
<evidence type="ECO:0000256" key="5">
    <source>
        <dbReference type="ARBA" id="ARBA00022837"/>
    </source>
</evidence>
<evidence type="ECO:0000256" key="1">
    <source>
        <dbReference type="ARBA" id="ARBA00022723"/>
    </source>
</evidence>
<dbReference type="PANTHER" id="PTHR23055">
    <property type="entry name" value="CALCIUM BINDING PROTEINS"/>
    <property type="match status" value="1"/>
</dbReference>
<feature type="region of interest" description="Disordered" evidence="7">
    <location>
        <begin position="896"/>
        <end position="933"/>
    </location>
</feature>
<gene>
    <name evidence="11" type="ORF">BU26DRAFT_417513</name>
</gene>
<feature type="compositionally biased region" description="Low complexity" evidence="7">
    <location>
        <begin position="907"/>
        <end position="916"/>
    </location>
</feature>
<feature type="region of interest" description="Disordered" evidence="7">
    <location>
        <begin position="805"/>
        <end position="869"/>
    </location>
</feature>
<keyword evidence="8" id="KW-0472">Membrane</keyword>
<dbReference type="GO" id="GO:0005829">
    <property type="term" value="C:cytosol"/>
    <property type="evidence" value="ECO:0007669"/>
    <property type="project" value="TreeGrafter"/>
</dbReference>
<dbReference type="InterPro" id="IPR002048">
    <property type="entry name" value="EF_hand_dom"/>
</dbReference>
<dbReference type="Proteomes" id="UP000800094">
    <property type="component" value="Unassembled WGS sequence"/>
</dbReference>
<feature type="compositionally biased region" description="Polar residues" evidence="7">
    <location>
        <begin position="471"/>
        <end position="484"/>
    </location>
</feature>
<evidence type="ECO:0000256" key="2">
    <source>
        <dbReference type="ARBA" id="ARBA00022737"/>
    </source>
</evidence>
<evidence type="ECO:0000259" key="9">
    <source>
        <dbReference type="PROSITE" id="PS50135"/>
    </source>
</evidence>
<feature type="region of interest" description="Disordered" evidence="7">
    <location>
        <begin position="471"/>
        <end position="508"/>
    </location>
</feature>
<evidence type="ECO:0000256" key="8">
    <source>
        <dbReference type="SAM" id="Phobius"/>
    </source>
</evidence>
<dbReference type="Gene3D" id="1.10.238.10">
    <property type="entry name" value="EF-hand"/>
    <property type="match status" value="1"/>
</dbReference>
<dbReference type="RefSeq" id="XP_033689564.1">
    <property type="nucleotide sequence ID" value="XM_033823205.1"/>
</dbReference>
<evidence type="ECO:0008006" key="13">
    <source>
        <dbReference type="Google" id="ProtNLM"/>
    </source>
</evidence>
<dbReference type="PRINTS" id="PR00450">
    <property type="entry name" value="RECOVERIN"/>
</dbReference>
<evidence type="ECO:0000259" key="10">
    <source>
        <dbReference type="PROSITE" id="PS50222"/>
    </source>
</evidence>
<dbReference type="InterPro" id="IPR043145">
    <property type="entry name" value="Znf_ZZ_sf"/>
</dbReference>
<accession>A0A6A6IY62</accession>
<dbReference type="GO" id="GO:0008270">
    <property type="term" value="F:zinc ion binding"/>
    <property type="evidence" value="ECO:0007669"/>
    <property type="project" value="UniProtKB-KW"/>
</dbReference>
<dbReference type="InterPro" id="IPR000433">
    <property type="entry name" value="Znf_ZZ"/>
</dbReference>
<feature type="domain" description="ZZ-type" evidence="9">
    <location>
        <begin position="234"/>
        <end position="286"/>
    </location>
</feature>
<evidence type="ECO:0000313" key="12">
    <source>
        <dbReference type="Proteomes" id="UP000800094"/>
    </source>
</evidence>
<evidence type="ECO:0000256" key="6">
    <source>
        <dbReference type="PROSITE-ProRule" id="PRU00228"/>
    </source>
</evidence>
<keyword evidence="12" id="KW-1185">Reference proteome</keyword>
<dbReference type="PROSITE" id="PS00018">
    <property type="entry name" value="EF_HAND_1"/>
    <property type="match status" value="2"/>
</dbReference>
<dbReference type="CDD" id="cd02340">
    <property type="entry name" value="ZZ_NBR1_like"/>
    <property type="match status" value="1"/>
</dbReference>
<keyword evidence="1" id="KW-0479">Metal-binding</keyword>
<dbReference type="InterPro" id="IPR028846">
    <property type="entry name" value="Recoverin"/>
</dbReference>
<protein>
    <recommendedName>
        <fullName evidence="13">EF-hand</fullName>
    </recommendedName>
</protein>
<dbReference type="PANTHER" id="PTHR23055:SF187">
    <property type="entry name" value="EF HAND DOMAIN PROTEIN (AFU_ORTHOLOGUE AFUA_6G07310)"/>
    <property type="match status" value="1"/>
</dbReference>
<dbReference type="GO" id="GO:0005509">
    <property type="term" value="F:calcium ion binding"/>
    <property type="evidence" value="ECO:0007669"/>
    <property type="project" value="InterPro"/>
</dbReference>
<keyword evidence="8" id="KW-0812">Transmembrane</keyword>
<dbReference type="SUPFAM" id="SSF57850">
    <property type="entry name" value="RING/U-box"/>
    <property type="match status" value="1"/>
</dbReference>
<feature type="region of interest" description="Disordered" evidence="7">
    <location>
        <begin position="191"/>
        <end position="214"/>
    </location>
</feature>
<evidence type="ECO:0000256" key="4">
    <source>
        <dbReference type="ARBA" id="ARBA00022833"/>
    </source>
</evidence>
<dbReference type="SMART" id="SM00291">
    <property type="entry name" value="ZnF_ZZ"/>
    <property type="match status" value="1"/>
</dbReference>
<feature type="region of interest" description="Disordered" evidence="7">
    <location>
        <begin position="551"/>
        <end position="629"/>
    </location>
</feature>
<sequence>MTSSAPSSLSRYRPAILVLTGAAAAYATYLLYTSVQTAPAEGLHRSNAIRRPQRPRPRTSTTTRIVQRLQHDAHPLGEFDFFGHSIILDARSLISPAALREIAHRAEPTATPEIVESRIGQLYDAFLDRLLALTFPDRTLSTTETSAVTRWIRDRLPDEVALTRALQRHASRFAHEETEAALAADGADSIAPTDLSWRSDEGTEGEGIDSDGQTLQRTLYHIAEDRARQEGVIHRGITCNGCDNRPIRGIRWRCANCPDFDLCSDCEATNSHIKTHIFYKIRIPAPYLGLPKQEPVYPGRPHAMDPSISSALKKRLVSETKMEAEEIEALWDQFTCLAATEWEADPNSIGWAIDRRAFNHAFIPRYSSFISAPNLIYDRVFAYFDTNHDGLIGFEEFIRGLDGIHSTDMRVKLRIVFNGYDVDGDGYISRKDVLRIFRAQYAIEKEATRNYLTESAEELSVRGALETIHSSQPLGSAFTQNSIPPGNGMNERLRGKSEDDEQEPIIDDVPDTMEREEMIRRAHSEAFYEVGHSRTADESVRDRWARRQFYTDEEEGLERPEGAEDGPSPMEMEDHLHAADVDVPPTPEHERPRGSRSSSRVRFQDDVDIETRSNASTSSRPIGERWGGYEIPEPEKDLGKEVLYQFTQQAFNELLNPLFREKEDNAMDAYATRAERRTFATQIDETLEEFKREKDINRSVIVLGTFRYATWLVGSFCSGDVKQVLRQMSSSQLSREDVQERVKALFAVAEEGIVKFAKSCDANWDDNCGPEELQLWNAKLYRMQVLHELTRAICSLGGQLGWLPSSGPATPETHAEAPLGPASIESHQPTFHRDPTMPQFRPNSHADLEAQQRETTPASDADSNHASSDEAEDFISDFRYFGPIFVVAAQHVCDSKSEDSDRPAHDASTAAQAASQLENHVHPTEPAQPPPLPVSPPFLSASPVTNNPTMHLLYIDTETLTLHIEARAVDQYPYSFGPETAPVKALEYMIRREGMHSRSPLHLPFLASLETVEVEIHERKGSGLLNFEEFEAVASEGRLRFLESWMDWVPF</sequence>
<keyword evidence="2" id="KW-0677">Repeat</keyword>
<evidence type="ECO:0000256" key="3">
    <source>
        <dbReference type="ARBA" id="ARBA00022771"/>
    </source>
</evidence>
<dbReference type="PROSITE" id="PS50135">
    <property type="entry name" value="ZF_ZZ_2"/>
    <property type="match status" value="1"/>
</dbReference>
<keyword evidence="5" id="KW-0106">Calcium</keyword>
<dbReference type="SUPFAM" id="SSF47473">
    <property type="entry name" value="EF-hand"/>
    <property type="match status" value="1"/>
</dbReference>
<dbReference type="CDD" id="cd00051">
    <property type="entry name" value="EFh"/>
    <property type="match status" value="1"/>
</dbReference>
<dbReference type="Pfam" id="PF13202">
    <property type="entry name" value="EF-hand_5"/>
    <property type="match status" value="2"/>
</dbReference>
<dbReference type="OrthoDB" id="2122982at2759"/>